<feature type="domain" description="PAC" evidence="2">
    <location>
        <begin position="249"/>
        <end position="304"/>
    </location>
</feature>
<dbReference type="Gene3D" id="3.30.70.270">
    <property type="match status" value="1"/>
</dbReference>
<dbReference type="SUPFAM" id="SSF55785">
    <property type="entry name" value="PYP-like sensor domain (PAS domain)"/>
    <property type="match status" value="2"/>
</dbReference>
<evidence type="ECO:0000259" key="2">
    <source>
        <dbReference type="PROSITE" id="PS50113"/>
    </source>
</evidence>
<evidence type="ECO:0000313" key="5">
    <source>
        <dbReference type="EMBL" id="OIJ13930.1"/>
    </source>
</evidence>
<dbReference type="PROSITE" id="PS50112">
    <property type="entry name" value="PAS"/>
    <property type="match status" value="2"/>
</dbReference>
<comment type="caution">
    <text evidence="5">The sequence shown here is derived from an EMBL/GenBank/DDBJ whole genome shotgun (WGS) entry which is preliminary data.</text>
</comment>
<dbReference type="SMART" id="SM00086">
    <property type="entry name" value="PAC"/>
    <property type="match status" value="2"/>
</dbReference>
<dbReference type="InterPro" id="IPR001610">
    <property type="entry name" value="PAC"/>
</dbReference>
<dbReference type="SUPFAM" id="SSF55781">
    <property type="entry name" value="GAF domain-like"/>
    <property type="match status" value="1"/>
</dbReference>
<dbReference type="Pfam" id="PF13185">
    <property type="entry name" value="GAF_2"/>
    <property type="match status" value="1"/>
</dbReference>
<feature type="domain" description="PAS" evidence="1">
    <location>
        <begin position="305"/>
        <end position="375"/>
    </location>
</feature>
<dbReference type="InterPro" id="IPR003018">
    <property type="entry name" value="GAF"/>
</dbReference>
<dbReference type="GO" id="GO:0006355">
    <property type="term" value="P:regulation of DNA-templated transcription"/>
    <property type="evidence" value="ECO:0007669"/>
    <property type="project" value="InterPro"/>
</dbReference>
<evidence type="ECO:0000259" key="4">
    <source>
        <dbReference type="PROSITE" id="PS50887"/>
    </source>
</evidence>
<dbReference type="EMBL" id="MLQR01000024">
    <property type="protein sequence ID" value="OIJ13930.1"/>
    <property type="molecule type" value="Genomic_DNA"/>
</dbReference>
<dbReference type="InterPro" id="IPR029016">
    <property type="entry name" value="GAF-like_dom_sf"/>
</dbReference>
<dbReference type="Gene3D" id="3.20.20.450">
    <property type="entry name" value="EAL domain"/>
    <property type="match status" value="1"/>
</dbReference>
<dbReference type="NCBIfam" id="TIGR00229">
    <property type="entry name" value="sensory_box"/>
    <property type="match status" value="2"/>
</dbReference>
<dbReference type="InterPro" id="IPR043128">
    <property type="entry name" value="Rev_trsase/Diguanyl_cyclase"/>
</dbReference>
<dbReference type="AlphaFoldDB" id="A0A1S2LP03"/>
<protein>
    <recommendedName>
        <fullName evidence="7">Bifunctional diguanylate cyclase/phosphodiesterase</fullName>
    </recommendedName>
</protein>
<dbReference type="InterPro" id="IPR035919">
    <property type="entry name" value="EAL_sf"/>
</dbReference>
<dbReference type="CDD" id="cd01949">
    <property type="entry name" value="GGDEF"/>
    <property type="match status" value="1"/>
</dbReference>
<sequence>MKSVEHDYLLQSLIKQNEVLEKISQGEDLIHVLETIILSIEDIFSDVMCSVLFWDDKQKILKNAIGPSLPQEYLASLNNGVKIGPNEGSCGTAAFFGETVIVTDISLDRLWSKYRDLPLSFGLRSCWSKPIHSPERKLLGTFAFYYSKPHQPSMSEIDVFERFTYLAGIAMERQKVEQKREKYELMAENITELLLILDPKGYITYASPSFKTTLGYDPDELLGKYSFDYLPLNNVKFLSEEFGKIVKEKADDFKIINIMNRDGKYVPIEVTGVPVLEKSGEVKNIVMVGRDIQERKIIEKALKESEERYRLLVDSSPDAILVHDNGEIVYTNKSGATLIGIDKPSTIFGNSIYSYIDPKDHPIIINRLKQYYCGEAEMLDPVEVKVIKCNGESVNIEITSRVVIYEGRTCVQSIARNITDRKKNEEKIKFLAYHDHLTKLPNRFYFNELIQKQLDNMKQVKHKMAILCFDLDNFKQLNESLGHSMADNVLKTVSEKIRKCIPIDAVIARVSGDEFSILLPNIENIEQVEFISKTILATCNDEVSIEGRSIKTPVSIGVSVYPSHGKDREELVRKANLALDTAKQKGKNNFQLYTEEIKNKFVRKRKLAEDLKYAIENHQFFICYQPIINTMKNKVCSVEALLRWKHPFEGMISPGEFIPISEDNGTIVPIGEWVLRSACFQVKQWQQRGFYDLVLKVNLSVRQFEQENFVEMIANVLKDTSYNPQLLELEITESILMQNTEQTIEILNKLKKLGVKISLDDFGKGFSSLSYLTDFSFDVLKIDRSFIQKVLIDEKSAAIVNTVINLAHQLNLRVVAEGVETEEQFKFLVNNQCEEVQGFFFSHPLPVEDFERLYCT</sequence>
<dbReference type="PROSITE" id="PS50113">
    <property type="entry name" value="PAC"/>
    <property type="match status" value="1"/>
</dbReference>
<dbReference type="SMART" id="SM00065">
    <property type="entry name" value="GAF"/>
    <property type="match status" value="1"/>
</dbReference>
<dbReference type="Pfam" id="PF00563">
    <property type="entry name" value="EAL"/>
    <property type="match status" value="1"/>
</dbReference>
<dbReference type="InterPro" id="IPR000014">
    <property type="entry name" value="PAS"/>
</dbReference>
<keyword evidence="6" id="KW-1185">Reference proteome</keyword>
<dbReference type="SUPFAM" id="SSF55073">
    <property type="entry name" value="Nucleotide cyclase"/>
    <property type="match status" value="1"/>
</dbReference>
<dbReference type="PANTHER" id="PTHR44757">
    <property type="entry name" value="DIGUANYLATE CYCLASE DGCP"/>
    <property type="match status" value="1"/>
</dbReference>
<evidence type="ECO:0008006" key="7">
    <source>
        <dbReference type="Google" id="ProtNLM"/>
    </source>
</evidence>
<dbReference type="InterPro" id="IPR012226">
    <property type="entry name" value="Diguanyl_cyclase/Pdiesterase"/>
</dbReference>
<dbReference type="Proteomes" id="UP000179524">
    <property type="component" value="Unassembled WGS sequence"/>
</dbReference>
<feature type="domain" description="GGDEF" evidence="4">
    <location>
        <begin position="462"/>
        <end position="595"/>
    </location>
</feature>
<dbReference type="InterPro" id="IPR001633">
    <property type="entry name" value="EAL_dom"/>
</dbReference>
<dbReference type="Pfam" id="PF00990">
    <property type="entry name" value="GGDEF"/>
    <property type="match status" value="1"/>
</dbReference>
<dbReference type="CDD" id="cd00130">
    <property type="entry name" value="PAS"/>
    <property type="match status" value="2"/>
</dbReference>
<dbReference type="InterPro" id="IPR029787">
    <property type="entry name" value="Nucleotide_cyclase"/>
</dbReference>
<dbReference type="InterPro" id="IPR052155">
    <property type="entry name" value="Biofilm_reg_signaling"/>
</dbReference>
<dbReference type="NCBIfam" id="TIGR00254">
    <property type="entry name" value="GGDEF"/>
    <property type="match status" value="1"/>
</dbReference>
<evidence type="ECO:0000313" key="6">
    <source>
        <dbReference type="Proteomes" id="UP000179524"/>
    </source>
</evidence>
<dbReference type="RefSeq" id="WP_071309317.1">
    <property type="nucleotide sequence ID" value="NZ_MLQR01000024.1"/>
</dbReference>
<dbReference type="InterPro" id="IPR013767">
    <property type="entry name" value="PAS_fold"/>
</dbReference>
<dbReference type="CDD" id="cd01948">
    <property type="entry name" value="EAL"/>
    <property type="match status" value="1"/>
</dbReference>
<dbReference type="Gene3D" id="3.30.450.20">
    <property type="entry name" value="PAS domain"/>
    <property type="match status" value="2"/>
</dbReference>
<dbReference type="Pfam" id="PF13426">
    <property type="entry name" value="PAS_9"/>
    <property type="match status" value="1"/>
</dbReference>
<proteinExistence type="predicted"/>
<dbReference type="Pfam" id="PF00989">
    <property type="entry name" value="PAS"/>
    <property type="match status" value="1"/>
</dbReference>
<organism evidence="5 6">
    <name type="scientific">Anaerobacillus alkalilacustris</name>
    <dbReference type="NCBI Taxonomy" id="393763"/>
    <lineage>
        <taxon>Bacteria</taxon>
        <taxon>Bacillati</taxon>
        <taxon>Bacillota</taxon>
        <taxon>Bacilli</taxon>
        <taxon>Bacillales</taxon>
        <taxon>Bacillaceae</taxon>
        <taxon>Anaerobacillus</taxon>
    </lineage>
</organism>
<dbReference type="PIRSF" id="PIRSF005925">
    <property type="entry name" value="Dos"/>
    <property type="match status" value="1"/>
</dbReference>
<evidence type="ECO:0000259" key="1">
    <source>
        <dbReference type="PROSITE" id="PS50112"/>
    </source>
</evidence>
<feature type="domain" description="PAS" evidence="1">
    <location>
        <begin position="179"/>
        <end position="249"/>
    </location>
</feature>
<accession>A0A1S2LP03</accession>
<dbReference type="InterPro" id="IPR000160">
    <property type="entry name" value="GGDEF_dom"/>
</dbReference>
<dbReference type="PROSITE" id="PS50883">
    <property type="entry name" value="EAL"/>
    <property type="match status" value="1"/>
</dbReference>
<name>A0A1S2LP03_9BACI</name>
<gene>
    <name evidence="5" type="ORF">BKP37_09235</name>
</gene>
<reference evidence="5 6" key="1">
    <citation type="submission" date="2016-10" db="EMBL/GenBank/DDBJ databases">
        <title>Draft genome sequences of four alkaliphilic bacteria belonging to the Anaerobacillus genus.</title>
        <authorList>
            <person name="Bassil N.M."/>
            <person name="Lloyd J.R."/>
        </authorList>
    </citation>
    <scope>NUCLEOTIDE SEQUENCE [LARGE SCALE GENOMIC DNA]</scope>
    <source>
        <strain evidence="5 6">DSM 18345</strain>
    </source>
</reference>
<dbReference type="SUPFAM" id="SSF141868">
    <property type="entry name" value="EAL domain-like"/>
    <property type="match status" value="1"/>
</dbReference>
<dbReference type="SMART" id="SM00052">
    <property type="entry name" value="EAL"/>
    <property type="match status" value="1"/>
</dbReference>
<evidence type="ECO:0000259" key="3">
    <source>
        <dbReference type="PROSITE" id="PS50883"/>
    </source>
</evidence>
<feature type="domain" description="EAL" evidence="3">
    <location>
        <begin position="604"/>
        <end position="856"/>
    </location>
</feature>
<dbReference type="InterPro" id="IPR000700">
    <property type="entry name" value="PAS-assoc_C"/>
</dbReference>
<dbReference type="SMART" id="SM00091">
    <property type="entry name" value="PAS"/>
    <property type="match status" value="2"/>
</dbReference>
<dbReference type="InterPro" id="IPR035965">
    <property type="entry name" value="PAS-like_dom_sf"/>
</dbReference>
<dbReference type="Gene3D" id="3.30.450.40">
    <property type="match status" value="1"/>
</dbReference>
<dbReference type="PANTHER" id="PTHR44757:SF2">
    <property type="entry name" value="BIOFILM ARCHITECTURE MAINTENANCE PROTEIN MBAA"/>
    <property type="match status" value="1"/>
</dbReference>
<dbReference type="SMART" id="SM00267">
    <property type="entry name" value="GGDEF"/>
    <property type="match status" value="1"/>
</dbReference>
<dbReference type="FunFam" id="3.20.20.450:FF:000001">
    <property type="entry name" value="Cyclic di-GMP phosphodiesterase yahA"/>
    <property type="match status" value="1"/>
</dbReference>
<dbReference type="PROSITE" id="PS50887">
    <property type="entry name" value="GGDEF"/>
    <property type="match status" value="1"/>
</dbReference>